<evidence type="ECO:0000259" key="9">
    <source>
        <dbReference type="Pfam" id="PF22700"/>
    </source>
</evidence>
<dbReference type="OrthoDB" id="5498344at2"/>
<keyword evidence="11" id="KW-1185">Reference proteome</keyword>
<dbReference type="Gene3D" id="3.30.70.890">
    <property type="entry name" value="GHMP kinase, C-terminal domain"/>
    <property type="match status" value="1"/>
</dbReference>
<dbReference type="GO" id="GO:0019287">
    <property type="term" value="P:isopentenyl diphosphate biosynthetic process, mevalonate pathway"/>
    <property type="evidence" value="ECO:0007669"/>
    <property type="project" value="InterPro"/>
</dbReference>
<organism evidence="10 11">
    <name type="scientific">Brachybacterium alimentarium</name>
    <dbReference type="NCBI Taxonomy" id="47845"/>
    <lineage>
        <taxon>Bacteria</taxon>
        <taxon>Bacillati</taxon>
        <taxon>Actinomycetota</taxon>
        <taxon>Actinomycetes</taxon>
        <taxon>Micrococcales</taxon>
        <taxon>Dermabacteraceae</taxon>
        <taxon>Brachybacterium</taxon>
    </lineage>
</organism>
<evidence type="ECO:0000256" key="2">
    <source>
        <dbReference type="ARBA" id="ARBA00012296"/>
    </source>
</evidence>
<evidence type="ECO:0000256" key="7">
    <source>
        <dbReference type="ARBA" id="ARBA00023239"/>
    </source>
</evidence>
<feature type="domain" description="Mvd1 C-terminal" evidence="8">
    <location>
        <begin position="177"/>
        <end position="298"/>
    </location>
</feature>
<dbReference type="GO" id="GO:0005524">
    <property type="term" value="F:ATP binding"/>
    <property type="evidence" value="ECO:0007669"/>
    <property type="project" value="UniProtKB-KW"/>
</dbReference>
<comment type="caution">
    <text evidence="10">The sequence shown here is derived from an EMBL/GenBank/DDBJ whole genome shotgun (WGS) entry which is preliminary data.</text>
</comment>
<dbReference type="InterPro" id="IPR020568">
    <property type="entry name" value="Ribosomal_Su5_D2-typ_SF"/>
</dbReference>
<dbReference type="InterPro" id="IPR036554">
    <property type="entry name" value="GHMP_kinase_C_sf"/>
</dbReference>
<dbReference type="FunFam" id="3.30.230.10:FF:000072">
    <property type="entry name" value="Diphosphomevalonate decarboxylase"/>
    <property type="match status" value="1"/>
</dbReference>
<evidence type="ECO:0000256" key="3">
    <source>
        <dbReference type="ARBA" id="ARBA00022516"/>
    </source>
</evidence>
<protein>
    <recommendedName>
        <fullName evidence="2">diphosphomevalonate decarboxylase</fullName>
        <ecNumber evidence="2">4.1.1.33</ecNumber>
    </recommendedName>
</protein>
<dbReference type="PANTHER" id="PTHR10977">
    <property type="entry name" value="DIPHOSPHOMEVALONATE DECARBOXYLASE"/>
    <property type="match status" value="1"/>
</dbReference>
<dbReference type="EC" id="4.1.1.33" evidence="2"/>
<keyword evidence="7" id="KW-0456">Lyase</keyword>
<evidence type="ECO:0000256" key="1">
    <source>
        <dbReference type="ARBA" id="ARBA00008831"/>
    </source>
</evidence>
<dbReference type="AlphaFoldDB" id="A0A2A3YM73"/>
<evidence type="ECO:0000256" key="6">
    <source>
        <dbReference type="ARBA" id="ARBA00023098"/>
    </source>
</evidence>
<dbReference type="InterPro" id="IPR041431">
    <property type="entry name" value="Mvd1_C"/>
</dbReference>
<gene>
    <name evidence="10" type="primary">mvaD</name>
    <name evidence="10" type="ORF">CIK66_01020</name>
</gene>
<dbReference type="RefSeq" id="WP_096196255.1">
    <property type="nucleotide sequence ID" value="NZ_JBQQKG010000010.1"/>
</dbReference>
<dbReference type="InterPro" id="IPR029765">
    <property type="entry name" value="Mev_diP_decarb"/>
</dbReference>
<accession>A0A2A3YM73</accession>
<evidence type="ECO:0000256" key="5">
    <source>
        <dbReference type="ARBA" id="ARBA00022840"/>
    </source>
</evidence>
<evidence type="ECO:0000256" key="4">
    <source>
        <dbReference type="ARBA" id="ARBA00022741"/>
    </source>
</evidence>
<feature type="domain" description="Diphosphomevalonate decarboxylase-like N-terminal" evidence="9">
    <location>
        <begin position="8"/>
        <end position="158"/>
    </location>
</feature>
<dbReference type="InterPro" id="IPR053859">
    <property type="entry name" value="MVD-like_N"/>
</dbReference>
<dbReference type="EMBL" id="NRGR01000004">
    <property type="protein sequence ID" value="PCC40852.1"/>
    <property type="molecule type" value="Genomic_DNA"/>
</dbReference>
<dbReference type="SUPFAM" id="SSF55060">
    <property type="entry name" value="GHMP Kinase, C-terminal domain"/>
    <property type="match status" value="1"/>
</dbReference>
<name>A0A2A3YM73_9MICO</name>
<dbReference type="SUPFAM" id="SSF54211">
    <property type="entry name" value="Ribosomal protein S5 domain 2-like"/>
    <property type="match status" value="1"/>
</dbReference>
<dbReference type="PIRSF" id="PIRSF015950">
    <property type="entry name" value="Mev_P_decrbx"/>
    <property type="match status" value="1"/>
</dbReference>
<reference evidence="10 11" key="1">
    <citation type="journal article" date="2017" name="Elife">
        <title>Extensive horizontal gene transfer in cheese-associated bacteria.</title>
        <authorList>
            <person name="Bonham K.S."/>
            <person name="Wolfe B.E."/>
            <person name="Dutton R.J."/>
        </authorList>
    </citation>
    <scope>NUCLEOTIDE SEQUENCE [LARGE SCALE GENOMIC DNA]</scope>
    <source>
        <strain evidence="10 11">341_9</strain>
    </source>
</reference>
<proteinExistence type="inferred from homology"/>
<dbReference type="Proteomes" id="UP000218598">
    <property type="component" value="Unassembled WGS sequence"/>
</dbReference>
<dbReference type="Gene3D" id="3.30.230.10">
    <property type="match status" value="1"/>
</dbReference>
<keyword evidence="5" id="KW-0067">ATP-binding</keyword>
<dbReference type="GO" id="GO:0005829">
    <property type="term" value="C:cytosol"/>
    <property type="evidence" value="ECO:0007669"/>
    <property type="project" value="InterPro"/>
</dbReference>
<keyword evidence="6" id="KW-0443">Lipid metabolism</keyword>
<sequence>MAEASARAHPNIALVKYWGKRDADLVLPVAGSLSLTLDEFPTTTTVRLDPAAVADSFTLGGVAQQGTQLSRVTEFLDVVRELADSDVRAAVTSISEIPTDAGLASSAAGFAALAAAAAAAYGLDLDQRALSRLARRGSGSATRSVIPGLAVWHAGDDEGSFAEAVDGPELRMVTVTLSRTPKAVSSREAMVRTARTSPFFPAWVTSTEETLQEALEACAQGDVERLGHLTELHAHRMHAVIESCDPPIRYLSPTSLEVFDEVARMREAGRRCYATADAGANVVVLTTPEDAEHVAAELSVHGETRVVRPGPGVELISRTESA</sequence>
<dbReference type="NCBIfam" id="TIGR01240">
    <property type="entry name" value="mevDPdecarb"/>
    <property type="match status" value="1"/>
</dbReference>
<evidence type="ECO:0000313" key="10">
    <source>
        <dbReference type="EMBL" id="PCC40852.1"/>
    </source>
</evidence>
<keyword evidence="4" id="KW-0547">Nucleotide-binding</keyword>
<dbReference type="InterPro" id="IPR005935">
    <property type="entry name" value="Mev_decarb"/>
</dbReference>
<evidence type="ECO:0000313" key="11">
    <source>
        <dbReference type="Proteomes" id="UP000218598"/>
    </source>
</evidence>
<dbReference type="PANTHER" id="PTHR10977:SF3">
    <property type="entry name" value="DIPHOSPHOMEVALONATE DECARBOXYLASE"/>
    <property type="match status" value="1"/>
</dbReference>
<dbReference type="InterPro" id="IPR014721">
    <property type="entry name" value="Ribsml_uS5_D2-typ_fold_subgr"/>
</dbReference>
<dbReference type="GO" id="GO:0004163">
    <property type="term" value="F:diphosphomevalonate decarboxylase activity"/>
    <property type="evidence" value="ECO:0007669"/>
    <property type="project" value="UniProtKB-EC"/>
</dbReference>
<comment type="similarity">
    <text evidence="1">Belongs to the diphosphomevalonate decarboxylase family.</text>
</comment>
<evidence type="ECO:0000259" key="8">
    <source>
        <dbReference type="Pfam" id="PF18376"/>
    </source>
</evidence>
<dbReference type="Pfam" id="PF22700">
    <property type="entry name" value="MVD-like_N"/>
    <property type="match status" value="1"/>
</dbReference>
<dbReference type="Pfam" id="PF18376">
    <property type="entry name" value="MDD_C"/>
    <property type="match status" value="1"/>
</dbReference>
<keyword evidence="3" id="KW-0444">Lipid biosynthesis</keyword>